<name>A0ABU4WJD8_9BACT</name>
<keyword evidence="9" id="KW-1185">Reference proteome</keyword>
<dbReference type="Proteomes" id="UP001275932">
    <property type="component" value="Unassembled WGS sequence"/>
</dbReference>
<keyword evidence="5" id="KW-0479">Metal-binding</keyword>
<feature type="domain" description="Class II aldolase/adducin N-terminal" evidence="7">
    <location>
        <begin position="8"/>
        <end position="197"/>
    </location>
</feature>
<comment type="similarity">
    <text evidence="3">Belongs to the aldolase class II family. AraD/FucA subfamily.</text>
</comment>
<dbReference type="InterPro" id="IPR050197">
    <property type="entry name" value="Aldolase_class_II_sugar_metab"/>
</dbReference>
<keyword evidence="8" id="KW-0413">Isomerase</keyword>
<dbReference type="NCBIfam" id="NF006047">
    <property type="entry name" value="PRK08193.1"/>
    <property type="match status" value="1"/>
</dbReference>
<evidence type="ECO:0000313" key="8">
    <source>
        <dbReference type="EMBL" id="MDX8415544.1"/>
    </source>
</evidence>
<dbReference type="SMART" id="SM01007">
    <property type="entry name" value="Aldolase_II"/>
    <property type="match status" value="1"/>
</dbReference>
<dbReference type="SUPFAM" id="SSF53639">
    <property type="entry name" value="AraD/HMP-PK domain-like"/>
    <property type="match status" value="1"/>
</dbReference>
<evidence type="ECO:0000256" key="1">
    <source>
        <dbReference type="ARBA" id="ARBA00001726"/>
    </source>
</evidence>
<dbReference type="RefSeq" id="WP_370396991.1">
    <property type="nucleotide sequence ID" value="NZ_JALBUT010000005.1"/>
</dbReference>
<protein>
    <recommendedName>
        <fullName evidence="4">L-ribulose-5-phosphate 4-epimerase</fullName>
        <ecNumber evidence="4">5.1.3.4</ecNumber>
    </recommendedName>
</protein>
<dbReference type="PANTHER" id="PTHR22789">
    <property type="entry name" value="FUCULOSE PHOSPHATE ALDOLASE"/>
    <property type="match status" value="1"/>
</dbReference>
<comment type="cofactor">
    <cofactor evidence="2">
        <name>Zn(2+)</name>
        <dbReference type="ChEBI" id="CHEBI:29105"/>
    </cofactor>
</comment>
<dbReference type="InterPro" id="IPR001303">
    <property type="entry name" value="Aldolase_II/adducin_N"/>
</dbReference>
<sequence>MKFEDIRAEACVANKMLPQSKLVDMTFGNVGVFDKERGVFAIKPSGVDYEKLTPEDMVIVDLNGKVVDGNLRPSSDTPTYVEIFKAFGVRAMVHTHSRAATAFAQALMPIPAFGTTHSDYFYGDIPVTRPMTADEIASEYEKNTGLVIVETFKKLNLNPDEMQAVLVAWHAPFVWGNSGKKAVENAKALEICADMALKTLSLNPSAARISEELKDKHFLRKHGKNAYYGQI</sequence>
<comment type="catalytic activity">
    <reaction evidence="1">
        <text>L-ribulose 5-phosphate = D-xylulose 5-phosphate</text>
        <dbReference type="Rhea" id="RHEA:22368"/>
        <dbReference type="ChEBI" id="CHEBI:57737"/>
        <dbReference type="ChEBI" id="CHEBI:58226"/>
        <dbReference type="EC" id="5.1.3.4"/>
    </reaction>
</comment>
<keyword evidence="6" id="KW-0862">Zinc</keyword>
<dbReference type="PANTHER" id="PTHR22789:SF8">
    <property type="entry name" value="L-RIBULOSE-5-PHOSPHATE 4-EPIMERASE SGBE"/>
    <property type="match status" value="1"/>
</dbReference>
<dbReference type="GO" id="GO:0008742">
    <property type="term" value="F:L-ribulose-phosphate 4-epimerase activity"/>
    <property type="evidence" value="ECO:0007669"/>
    <property type="project" value="UniProtKB-EC"/>
</dbReference>
<evidence type="ECO:0000259" key="7">
    <source>
        <dbReference type="SMART" id="SM01007"/>
    </source>
</evidence>
<dbReference type="InterPro" id="IPR036409">
    <property type="entry name" value="Aldolase_II/adducin_N_sf"/>
</dbReference>
<dbReference type="EMBL" id="JALBUT010000005">
    <property type="protein sequence ID" value="MDX8415544.1"/>
    <property type="molecule type" value="Genomic_DNA"/>
</dbReference>
<evidence type="ECO:0000256" key="4">
    <source>
        <dbReference type="ARBA" id="ARBA00013186"/>
    </source>
</evidence>
<dbReference type="Gene3D" id="3.40.225.10">
    <property type="entry name" value="Class II aldolase/adducin N-terminal domain"/>
    <property type="match status" value="1"/>
</dbReference>
<accession>A0ABU4WJD8</accession>
<comment type="caution">
    <text evidence="8">The sequence shown here is derived from an EMBL/GenBank/DDBJ whole genome shotgun (WGS) entry which is preliminary data.</text>
</comment>
<organism evidence="8 9">
    <name type="scientific">Intestinicryptomonas porci</name>
    <dbReference type="NCBI Taxonomy" id="2926320"/>
    <lineage>
        <taxon>Bacteria</taxon>
        <taxon>Pseudomonadati</taxon>
        <taxon>Verrucomicrobiota</taxon>
        <taxon>Opitutia</taxon>
        <taxon>Opitutales</taxon>
        <taxon>Intestinicryptomonaceae</taxon>
        <taxon>Intestinicryptomonas</taxon>
    </lineage>
</organism>
<evidence type="ECO:0000256" key="6">
    <source>
        <dbReference type="ARBA" id="ARBA00022833"/>
    </source>
</evidence>
<evidence type="ECO:0000256" key="5">
    <source>
        <dbReference type="ARBA" id="ARBA00022723"/>
    </source>
</evidence>
<dbReference type="EC" id="5.1.3.4" evidence="4"/>
<proteinExistence type="inferred from homology"/>
<evidence type="ECO:0000256" key="2">
    <source>
        <dbReference type="ARBA" id="ARBA00001947"/>
    </source>
</evidence>
<dbReference type="Pfam" id="PF00596">
    <property type="entry name" value="Aldolase_II"/>
    <property type="match status" value="1"/>
</dbReference>
<evidence type="ECO:0000313" key="9">
    <source>
        <dbReference type="Proteomes" id="UP001275932"/>
    </source>
</evidence>
<reference evidence="8 9" key="1">
    <citation type="submission" date="2022-03" db="EMBL/GenBank/DDBJ databases">
        <title>Novel taxa within the pig intestine.</title>
        <authorList>
            <person name="Wylensek D."/>
            <person name="Bishof K."/>
            <person name="Afrizal A."/>
            <person name="Clavel T."/>
        </authorList>
    </citation>
    <scope>NUCLEOTIDE SEQUENCE [LARGE SCALE GENOMIC DNA]</scope>
    <source>
        <strain evidence="8 9">CLA-KB-P66</strain>
    </source>
</reference>
<evidence type="ECO:0000256" key="3">
    <source>
        <dbReference type="ARBA" id="ARBA00010037"/>
    </source>
</evidence>
<gene>
    <name evidence="8" type="primary">araD</name>
    <name evidence="8" type="ORF">MOX91_05035</name>
</gene>